<dbReference type="PANTHER" id="PTHR40642">
    <property type="entry name" value="YALI0F31295P"/>
    <property type="match status" value="1"/>
</dbReference>
<dbReference type="STRING" id="1835702.A0A1F5LNG6"/>
<feature type="region of interest" description="Disordered" evidence="1">
    <location>
        <begin position="1"/>
        <end position="46"/>
    </location>
</feature>
<feature type="region of interest" description="Disordered" evidence="1">
    <location>
        <begin position="81"/>
        <end position="169"/>
    </location>
</feature>
<dbReference type="Pfam" id="PF12720">
    <property type="entry name" value="DUF3807"/>
    <property type="match status" value="1"/>
</dbReference>
<dbReference type="OrthoDB" id="5422320at2759"/>
<accession>A0A1F5LNG6</accession>
<dbReference type="Proteomes" id="UP000177622">
    <property type="component" value="Unassembled WGS sequence"/>
</dbReference>
<proteinExistence type="predicted"/>
<dbReference type="InterPro" id="IPR024526">
    <property type="entry name" value="DUF3807"/>
</dbReference>
<comment type="caution">
    <text evidence="2">The sequence shown here is derived from an EMBL/GenBank/DDBJ whole genome shotgun (WGS) entry which is preliminary data.</text>
</comment>
<dbReference type="EMBL" id="LXJU01000006">
    <property type="protein sequence ID" value="OGE54469.1"/>
    <property type="molecule type" value="Genomic_DNA"/>
</dbReference>
<sequence length="169" mass="19066">MQVPNVTLDDLQAFHSKHFPGQPQPTLPQQNDQLPEDEFADEDLGYYPDGVKRTLTDEQIRIFRHSEIHALLRQRQLQADDAEYEARMTSSEDKPPAAKKPTQDTKSAPRGGDTHAQSRGQGSSKKHVAEDMASEPLDYGEESSDRLPAKKPADSRVPYHGRRIISYDD</sequence>
<evidence type="ECO:0000313" key="2">
    <source>
        <dbReference type="EMBL" id="OGE54469.1"/>
    </source>
</evidence>
<feature type="compositionally biased region" description="Basic and acidic residues" evidence="1">
    <location>
        <begin position="84"/>
        <end position="96"/>
    </location>
</feature>
<gene>
    <name evidence="2" type="ORF">PENARI_c006G01725</name>
</gene>
<evidence type="ECO:0000313" key="3">
    <source>
        <dbReference type="Proteomes" id="UP000177622"/>
    </source>
</evidence>
<feature type="compositionally biased region" description="Basic and acidic residues" evidence="1">
    <location>
        <begin position="143"/>
        <end position="154"/>
    </location>
</feature>
<protein>
    <submittedName>
        <fullName evidence="2">Uncharacterized protein</fullName>
    </submittedName>
</protein>
<dbReference type="RefSeq" id="XP_022489904.1">
    <property type="nucleotide sequence ID" value="XM_022630172.1"/>
</dbReference>
<evidence type="ECO:0000256" key="1">
    <source>
        <dbReference type="SAM" id="MobiDB-lite"/>
    </source>
</evidence>
<name>A0A1F5LNG6_PENAI</name>
<feature type="compositionally biased region" description="Acidic residues" evidence="1">
    <location>
        <begin position="34"/>
        <end position="44"/>
    </location>
</feature>
<organism evidence="2 3">
    <name type="scientific">Penicillium arizonense</name>
    <dbReference type="NCBI Taxonomy" id="1835702"/>
    <lineage>
        <taxon>Eukaryota</taxon>
        <taxon>Fungi</taxon>
        <taxon>Dikarya</taxon>
        <taxon>Ascomycota</taxon>
        <taxon>Pezizomycotina</taxon>
        <taxon>Eurotiomycetes</taxon>
        <taxon>Eurotiomycetidae</taxon>
        <taxon>Eurotiales</taxon>
        <taxon>Aspergillaceae</taxon>
        <taxon>Penicillium</taxon>
    </lineage>
</organism>
<reference evidence="2 3" key="1">
    <citation type="journal article" date="2016" name="Sci. Rep.">
        <title>Penicillium arizonense, a new, genome sequenced fungal species, reveals a high chemical diversity in secreted metabolites.</title>
        <authorList>
            <person name="Grijseels S."/>
            <person name="Nielsen J.C."/>
            <person name="Randelovic M."/>
            <person name="Nielsen J."/>
            <person name="Nielsen K.F."/>
            <person name="Workman M."/>
            <person name="Frisvad J.C."/>
        </authorList>
    </citation>
    <scope>NUCLEOTIDE SEQUENCE [LARGE SCALE GENOMIC DNA]</scope>
    <source>
        <strain evidence="2 3">CBS 141311</strain>
    </source>
</reference>
<keyword evidence="3" id="KW-1185">Reference proteome</keyword>
<dbReference type="AlphaFoldDB" id="A0A1F5LNG6"/>
<dbReference type="PANTHER" id="PTHR40642:SF1">
    <property type="entry name" value="YALI0F31295P"/>
    <property type="match status" value="1"/>
</dbReference>
<dbReference type="GeneID" id="34574906"/>